<feature type="region of interest" description="Disordered" evidence="1">
    <location>
        <begin position="1"/>
        <end position="23"/>
    </location>
</feature>
<dbReference type="GeneID" id="24268919"/>
<dbReference type="Proteomes" id="UP000054561">
    <property type="component" value="Unassembled WGS sequence"/>
</dbReference>
<dbReference type="VEuPathDB" id="PlasmoDB:AK88_03605"/>
<protein>
    <submittedName>
        <fullName evidence="2">Uncharacterized protein</fullName>
    </submittedName>
</protein>
<dbReference type="OrthoDB" id="5353557at2759"/>
<organism evidence="2 3">
    <name type="scientific">Plasmodium fragile</name>
    <dbReference type="NCBI Taxonomy" id="5857"/>
    <lineage>
        <taxon>Eukaryota</taxon>
        <taxon>Sar</taxon>
        <taxon>Alveolata</taxon>
        <taxon>Apicomplexa</taxon>
        <taxon>Aconoidasida</taxon>
        <taxon>Haemosporida</taxon>
        <taxon>Plasmodiidae</taxon>
        <taxon>Plasmodium</taxon>
        <taxon>Plasmodium (Plasmodium)</taxon>
    </lineage>
</organism>
<sequence>MEHSATGSAMGSTTGSAMGSRLHSGLSNTNSNVIHKNINILFKKWYTQHVYFNKSTCIAETPCEYMILSKNEYMDMIIECYSNNKVDEIIEDS</sequence>
<dbReference type="RefSeq" id="XP_012336639.1">
    <property type="nucleotide sequence ID" value="XM_012481216.1"/>
</dbReference>
<evidence type="ECO:0000313" key="3">
    <source>
        <dbReference type="Proteomes" id="UP000054561"/>
    </source>
</evidence>
<gene>
    <name evidence="2" type="ORF">AK88_03605</name>
</gene>
<proteinExistence type="predicted"/>
<evidence type="ECO:0000313" key="2">
    <source>
        <dbReference type="EMBL" id="KJP86791.1"/>
    </source>
</evidence>
<dbReference type="EMBL" id="KQ001686">
    <property type="protein sequence ID" value="KJP86791.1"/>
    <property type="molecule type" value="Genomic_DNA"/>
</dbReference>
<reference evidence="2 3" key="1">
    <citation type="submission" date="2014-03" db="EMBL/GenBank/DDBJ databases">
        <title>The Genome Sequence of Plasmodium fragile nilgiri.</title>
        <authorList>
            <consortium name="The Broad Institute Genomics Platform"/>
            <consortium name="The Broad Institute Genome Sequencing Center for Infectious Disease"/>
            <person name="Neafsey D."/>
            <person name="Duraisingh M."/>
            <person name="Young S.K."/>
            <person name="Zeng Q."/>
            <person name="Gargeya S."/>
            <person name="Abouelleil A."/>
            <person name="Alvarado L."/>
            <person name="Chapman S.B."/>
            <person name="Gainer-Dewar J."/>
            <person name="Goldberg J."/>
            <person name="Griggs A."/>
            <person name="Gujja S."/>
            <person name="Hansen M."/>
            <person name="Howarth C."/>
            <person name="Imamovic A."/>
            <person name="Larimer J."/>
            <person name="Pearson M."/>
            <person name="Poon T.W."/>
            <person name="Priest M."/>
            <person name="Roberts A."/>
            <person name="Saif S."/>
            <person name="Shea T."/>
            <person name="Sykes S."/>
            <person name="Wortman J."/>
            <person name="Nusbaum C."/>
            <person name="Birren B."/>
        </authorList>
    </citation>
    <scope>NUCLEOTIDE SEQUENCE [LARGE SCALE GENOMIC DNA]</scope>
    <source>
        <strain evidence="3">nilgiri</strain>
    </source>
</reference>
<feature type="compositionally biased region" description="Polar residues" evidence="1">
    <location>
        <begin position="1"/>
        <end position="17"/>
    </location>
</feature>
<dbReference type="AlphaFoldDB" id="A0A0D9QM34"/>
<name>A0A0D9QM34_PLAFR</name>
<keyword evidence="3" id="KW-1185">Reference proteome</keyword>
<evidence type="ECO:0000256" key="1">
    <source>
        <dbReference type="SAM" id="MobiDB-lite"/>
    </source>
</evidence>
<accession>A0A0D9QM34</accession>